<dbReference type="Proteomes" id="UP000265520">
    <property type="component" value="Unassembled WGS sequence"/>
</dbReference>
<name>A0A392VUY3_9FABA</name>
<proteinExistence type="predicted"/>
<sequence>MREMRPPSSSEINEREDEIDRERHEAARVRVSSERD</sequence>
<comment type="caution">
    <text evidence="2">The sequence shown here is derived from an EMBL/GenBank/DDBJ whole genome shotgun (WGS) entry which is preliminary data.</text>
</comment>
<evidence type="ECO:0000313" key="3">
    <source>
        <dbReference type="Proteomes" id="UP000265520"/>
    </source>
</evidence>
<evidence type="ECO:0000313" key="2">
    <source>
        <dbReference type="EMBL" id="MCI90771.1"/>
    </source>
</evidence>
<accession>A0A392VUY3</accession>
<evidence type="ECO:0000256" key="1">
    <source>
        <dbReference type="SAM" id="MobiDB-lite"/>
    </source>
</evidence>
<organism evidence="2 3">
    <name type="scientific">Trifolium medium</name>
    <dbReference type="NCBI Taxonomy" id="97028"/>
    <lineage>
        <taxon>Eukaryota</taxon>
        <taxon>Viridiplantae</taxon>
        <taxon>Streptophyta</taxon>
        <taxon>Embryophyta</taxon>
        <taxon>Tracheophyta</taxon>
        <taxon>Spermatophyta</taxon>
        <taxon>Magnoliopsida</taxon>
        <taxon>eudicotyledons</taxon>
        <taxon>Gunneridae</taxon>
        <taxon>Pentapetalae</taxon>
        <taxon>rosids</taxon>
        <taxon>fabids</taxon>
        <taxon>Fabales</taxon>
        <taxon>Fabaceae</taxon>
        <taxon>Papilionoideae</taxon>
        <taxon>50 kb inversion clade</taxon>
        <taxon>NPAAA clade</taxon>
        <taxon>Hologalegina</taxon>
        <taxon>IRL clade</taxon>
        <taxon>Trifolieae</taxon>
        <taxon>Trifolium</taxon>
    </lineage>
</organism>
<dbReference type="AlphaFoldDB" id="A0A392VUY3"/>
<feature type="non-terminal residue" evidence="2">
    <location>
        <position position="36"/>
    </location>
</feature>
<keyword evidence="3" id="KW-1185">Reference proteome</keyword>
<feature type="region of interest" description="Disordered" evidence="1">
    <location>
        <begin position="1"/>
        <end position="36"/>
    </location>
</feature>
<feature type="compositionally biased region" description="Basic and acidic residues" evidence="1">
    <location>
        <begin position="18"/>
        <end position="36"/>
    </location>
</feature>
<protein>
    <submittedName>
        <fullName evidence="2">Uncharacterized protein</fullName>
    </submittedName>
</protein>
<dbReference type="EMBL" id="LXQA011253753">
    <property type="protein sequence ID" value="MCI90771.1"/>
    <property type="molecule type" value="Genomic_DNA"/>
</dbReference>
<reference evidence="2 3" key="1">
    <citation type="journal article" date="2018" name="Front. Plant Sci.">
        <title>Red Clover (Trifolium pratense) and Zigzag Clover (T. medium) - A Picture of Genomic Similarities and Differences.</title>
        <authorList>
            <person name="Dluhosova J."/>
            <person name="Istvanek J."/>
            <person name="Nedelnik J."/>
            <person name="Repkova J."/>
        </authorList>
    </citation>
    <scope>NUCLEOTIDE SEQUENCE [LARGE SCALE GENOMIC DNA]</scope>
    <source>
        <strain evidence="3">cv. 10/8</strain>
        <tissue evidence="2">Leaf</tissue>
    </source>
</reference>